<reference evidence="1 2" key="1">
    <citation type="submission" date="2024-03" db="EMBL/GenBank/DDBJ databases">
        <title>Human intestinal bacterial collection.</title>
        <authorList>
            <person name="Pauvert C."/>
            <person name="Hitch T.C.A."/>
            <person name="Clavel T."/>
        </authorList>
    </citation>
    <scope>NUCLEOTIDE SEQUENCE [LARGE SCALE GENOMIC DNA]</scope>
    <source>
        <strain evidence="1 2">CLA-SR-H028</strain>
    </source>
</reference>
<keyword evidence="2" id="KW-1185">Reference proteome</keyword>
<dbReference type="RefSeq" id="WP_148392509.1">
    <property type="nucleotide sequence ID" value="NZ_JBBMFP010000018.1"/>
</dbReference>
<comment type="caution">
    <text evidence="1">The sequence shown here is derived from an EMBL/GenBank/DDBJ whole genome shotgun (WGS) entry which is preliminary data.</text>
</comment>
<dbReference type="EMBL" id="JBBMFP010000018">
    <property type="protein sequence ID" value="MEQ2432978.1"/>
    <property type="molecule type" value="Genomic_DNA"/>
</dbReference>
<dbReference type="Proteomes" id="UP001457898">
    <property type="component" value="Unassembled WGS sequence"/>
</dbReference>
<name>A0ABV1DT88_9FIRM</name>
<evidence type="ECO:0000313" key="1">
    <source>
        <dbReference type="EMBL" id="MEQ2432978.1"/>
    </source>
</evidence>
<protein>
    <submittedName>
        <fullName evidence="1">Uncharacterized protein</fullName>
    </submittedName>
</protein>
<proteinExistence type="predicted"/>
<sequence length="161" mass="17965">MPAVKKLFQESVCILLGILLHDGLHPASQWDGSSISASSHVVQMVENGYRAVETFGDSLFLLDRYLLSAPALKRLAELNSSGMPHMDIVTKAKISCTAYELLPKRKPGRGRPAKKGAAAKLRELIATATGQFRETTETLYGRKETVRYYSTDLLWGQRLWR</sequence>
<gene>
    <name evidence="1" type="ORF">WMO65_18440</name>
</gene>
<evidence type="ECO:0000313" key="2">
    <source>
        <dbReference type="Proteomes" id="UP001457898"/>
    </source>
</evidence>
<organism evidence="1 2">
    <name type="scientific">Blautia caccae</name>
    <dbReference type="NCBI Taxonomy" id="3133175"/>
    <lineage>
        <taxon>Bacteria</taxon>
        <taxon>Bacillati</taxon>
        <taxon>Bacillota</taxon>
        <taxon>Clostridia</taxon>
        <taxon>Lachnospirales</taxon>
        <taxon>Lachnospiraceae</taxon>
        <taxon>Blautia</taxon>
    </lineage>
</organism>
<accession>A0ABV1DT88</accession>